<gene>
    <name evidence="1" type="ORF">NQ176_g5969</name>
</gene>
<dbReference type="Proteomes" id="UP001143910">
    <property type="component" value="Unassembled WGS sequence"/>
</dbReference>
<name>A0ACC1N5N6_9HYPO</name>
<dbReference type="EMBL" id="JANJQO010000810">
    <property type="protein sequence ID" value="KAJ2974595.1"/>
    <property type="molecule type" value="Genomic_DNA"/>
</dbReference>
<protein>
    <submittedName>
        <fullName evidence="1">Uncharacterized protein</fullName>
    </submittedName>
</protein>
<evidence type="ECO:0000313" key="2">
    <source>
        <dbReference type="Proteomes" id="UP001143910"/>
    </source>
</evidence>
<keyword evidence="2" id="KW-1185">Reference proteome</keyword>
<reference evidence="1" key="1">
    <citation type="submission" date="2022-08" db="EMBL/GenBank/DDBJ databases">
        <title>Genome Sequence of Lecanicillium fungicola.</title>
        <authorList>
            <person name="Buettner E."/>
        </authorList>
    </citation>
    <scope>NUCLEOTIDE SEQUENCE</scope>
    <source>
        <strain evidence="1">Babe33</strain>
    </source>
</reference>
<proteinExistence type="predicted"/>
<comment type="caution">
    <text evidence="1">The sequence shown here is derived from an EMBL/GenBank/DDBJ whole genome shotgun (WGS) entry which is preliminary data.</text>
</comment>
<evidence type="ECO:0000313" key="1">
    <source>
        <dbReference type="EMBL" id="KAJ2974595.1"/>
    </source>
</evidence>
<sequence length="230" mass="24935">MSSDSGPHSPPAPTGSMPEVTSSDPVLVGGDDQAQTTRQSLSADQGAAAVVTQAVLRETCTEMLNVLKQMKTLQKEMIDMKREKTSPGHNLSQLAQSIWTAFRNASEHDTGFGLPPQDDAAHKFFDGFCPSSNDNSLKAHEILQKWMAGPTPEGGEPWNDSYLTNFDLKTRILDAGQHLWPDGWPKNGNINARGICTGPSISDPFSTAEIVYHGSGELRRESEVLLSSPE</sequence>
<accession>A0ACC1N5N6</accession>
<organism evidence="1 2">
    <name type="scientific">Zarea fungicola</name>
    <dbReference type="NCBI Taxonomy" id="93591"/>
    <lineage>
        <taxon>Eukaryota</taxon>
        <taxon>Fungi</taxon>
        <taxon>Dikarya</taxon>
        <taxon>Ascomycota</taxon>
        <taxon>Pezizomycotina</taxon>
        <taxon>Sordariomycetes</taxon>
        <taxon>Hypocreomycetidae</taxon>
        <taxon>Hypocreales</taxon>
        <taxon>Cordycipitaceae</taxon>
        <taxon>Zarea</taxon>
    </lineage>
</organism>